<dbReference type="Proteomes" id="UP001148629">
    <property type="component" value="Unassembled WGS sequence"/>
</dbReference>
<organism evidence="1 2">
    <name type="scientific">Fusarium decemcellulare</name>
    <dbReference type="NCBI Taxonomy" id="57161"/>
    <lineage>
        <taxon>Eukaryota</taxon>
        <taxon>Fungi</taxon>
        <taxon>Dikarya</taxon>
        <taxon>Ascomycota</taxon>
        <taxon>Pezizomycotina</taxon>
        <taxon>Sordariomycetes</taxon>
        <taxon>Hypocreomycetidae</taxon>
        <taxon>Hypocreales</taxon>
        <taxon>Nectriaceae</taxon>
        <taxon>Fusarium</taxon>
        <taxon>Fusarium decemcellulare species complex</taxon>
    </lineage>
</organism>
<evidence type="ECO:0000313" key="1">
    <source>
        <dbReference type="EMBL" id="KAJ3547859.1"/>
    </source>
</evidence>
<evidence type="ECO:0000313" key="2">
    <source>
        <dbReference type="Proteomes" id="UP001148629"/>
    </source>
</evidence>
<sequence>MTSQTSTGDDALGSRKPTIIAVVASVLAVAFILVSLRVYTRAVILRNLGIDDACVIFAYVSTVACGLLVALNTRNGFGAHQSTLTDEQFVAYMKMFYFSIVVYNIALAAIKTAFLLQYYRAMTVHKLKKAYVAALAVVGVWSISQILLYCLACQPISAFWDKSVKGSCVPANPSWYINAAGNIATDILILLLPLPIIRKLQLGRRQKVILMSIFCLGFFTCTISVIRIRFLNIQGDLTWHNVEAAGWSVGELCSGIACVCLPTLRPLVSHHFPSFSSRNASYGIAEDSRGGINISQAYGSRGHEMNRLPPSIHSSESKDQLYVSHSAVVIRTDISQEVHLSAHGGEQTTQHISIKAGDSVRTSSSDGNDGQVGSVELQRKEDPRTVQSLQVKEFT</sequence>
<protein>
    <submittedName>
        <fullName evidence="1">Uncharacterized protein</fullName>
    </submittedName>
</protein>
<gene>
    <name evidence="1" type="ORF">NM208_g1287</name>
</gene>
<dbReference type="EMBL" id="JANRMS010000065">
    <property type="protein sequence ID" value="KAJ3547859.1"/>
    <property type="molecule type" value="Genomic_DNA"/>
</dbReference>
<comment type="caution">
    <text evidence="1">The sequence shown here is derived from an EMBL/GenBank/DDBJ whole genome shotgun (WGS) entry which is preliminary data.</text>
</comment>
<reference evidence="1" key="1">
    <citation type="submission" date="2022-08" db="EMBL/GenBank/DDBJ databases">
        <title>Genome Sequence of Fusarium decemcellulare.</title>
        <authorList>
            <person name="Buettner E."/>
        </authorList>
    </citation>
    <scope>NUCLEOTIDE SEQUENCE</scope>
    <source>
        <strain evidence="1">Babe19</strain>
    </source>
</reference>
<accession>A0ACC1SWM4</accession>
<name>A0ACC1SWM4_9HYPO</name>
<proteinExistence type="predicted"/>
<keyword evidence="2" id="KW-1185">Reference proteome</keyword>